<dbReference type="RefSeq" id="WP_380231525.1">
    <property type="nucleotide sequence ID" value="NZ_JBHSVH010000002.1"/>
</dbReference>
<dbReference type="InterPro" id="IPR023346">
    <property type="entry name" value="Lysozyme-like_dom_sf"/>
</dbReference>
<dbReference type="Proteomes" id="UP001596435">
    <property type="component" value="Unassembled WGS sequence"/>
</dbReference>
<reference evidence="8" key="1">
    <citation type="journal article" date="2019" name="Int. J. Syst. Evol. Microbiol.">
        <title>The Global Catalogue of Microorganisms (GCM) 10K type strain sequencing project: providing services to taxonomists for standard genome sequencing and annotation.</title>
        <authorList>
            <consortium name="The Broad Institute Genomics Platform"/>
            <consortium name="The Broad Institute Genome Sequencing Center for Infectious Disease"/>
            <person name="Wu L."/>
            <person name="Ma J."/>
        </authorList>
    </citation>
    <scope>NUCLEOTIDE SEQUENCE [LARGE SCALE GENOMIC DNA]</scope>
    <source>
        <strain evidence="8">CGMCC 1.12859</strain>
    </source>
</reference>
<dbReference type="SUPFAM" id="SSF54001">
    <property type="entry name" value="Cysteine proteinases"/>
    <property type="match status" value="1"/>
</dbReference>
<feature type="transmembrane region" description="Helical" evidence="5">
    <location>
        <begin position="7"/>
        <end position="31"/>
    </location>
</feature>
<keyword evidence="4" id="KW-0788">Thiol protease</keyword>
<dbReference type="SUPFAM" id="SSF53955">
    <property type="entry name" value="Lysozyme-like"/>
    <property type="match status" value="1"/>
</dbReference>
<dbReference type="Gene3D" id="3.90.1720.10">
    <property type="entry name" value="endopeptidase domain like (from Nostoc punctiforme)"/>
    <property type="match status" value="1"/>
</dbReference>
<keyword evidence="5" id="KW-1133">Transmembrane helix</keyword>
<comment type="caution">
    <text evidence="7">The sequence shown here is derived from an EMBL/GenBank/DDBJ whole genome shotgun (WGS) entry which is preliminary data.</text>
</comment>
<dbReference type="InterPro" id="IPR038765">
    <property type="entry name" value="Papain-like_cys_pep_sf"/>
</dbReference>
<keyword evidence="8" id="KW-1185">Reference proteome</keyword>
<gene>
    <name evidence="7" type="ORF">ACFQMG_18350</name>
</gene>
<dbReference type="CDD" id="cd13399">
    <property type="entry name" value="Slt35-like"/>
    <property type="match status" value="1"/>
</dbReference>
<dbReference type="PANTHER" id="PTHR47359:SF3">
    <property type="entry name" value="NLP_P60 DOMAIN-CONTAINING PROTEIN-RELATED"/>
    <property type="match status" value="1"/>
</dbReference>
<proteinExistence type="inferred from homology"/>
<accession>A0ABW2FW64</accession>
<dbReference type="Gene3D" id="1.10.530.10">
    <property type="match status" value="1"/>
</dbReference>
<dbReference type="PROSITE" id="PS51935">
    <property type="entry name" value="NLPC_P60"/>
    <property type="match status" value="1"/>
</dbReference>
<comment type="similarity">
    <text evidence="1">Belongs to the peptidase C40 family.</text>
</comment>
<feature type="domain" description="NlpC/P60" evidence="6">
    <location>
        <begin position="241"/>
        <end position="392"/>
    </location>
</feature>
<dbReference type="Pfam" id="PF00877">
    <property type="entry name" value="NLPC_P60"/>
    <property type="match status" value="1"/>
</dbReference>
<keyword evidence="5" id="KW-0812">Transmembrane</keyword>
<dbReference type="InterPro" id="IPR051794">
    <property type="entry name" value="PG_Endopeptidase_C40"/>
</dbReference>
<evidence type="ECO:0000256" key="4">
    <source>
        <dbReference type="ARBA" id="ARBA00022807"/>
    </source>
</evidence>
<dbReference type="InterPro" id="IPR000064">
    <property type="entry name" value="NLP_P60_dom"/>
</dbReference>
<evidence type="ECO:0000313" key="7">
    <source>
        <dbReference type="EMBL" id="MFC7181516.1"/>
    </source>
</evidence>
<keyword evidence="5" id="KW-0472">Membrane</keyword>
<organism evidence="7 8">
    <name type="scientific">Kitasatospora paranensis</name>
    <dbReference type="NCBI Taxonomy" id="258053"/>
    <lineage>
        <taxon>Bacteria</taxon>
        <taxon>Bacillati</taxon>
        <taxon>Actinomycetota</taxon>
        <taxon>Actinomycetes</taxon>
        <taxon>Kitasatosporales</taxon>
        <taxon>Streptomycetaceae</taxon>
        <taxon>Kitasatospora</taxon>
    </lineage>
</organism>
<name>A0ABW2FW64_9ACTN</name>
<evidence type="ECO:0000256" key="2">
    <source>
        <dbReference type="ARBA" id="ARBA00022670"/>
    </source>
</evidence>
<dbReference type="PANTHER" id="PTHR47359">
    <property type="entry name" value="PEPTIDOGLYCAN DL-ENDOPEPTIDASE CWLO"/>
    <property type="match status" value="1"/>
</dbReference>
<evidence type="ECO:0000256" key="3">
    <source>
        <dbReference type="ARBA" id="ARBA00022801"/>
    </source>
</evidence>
<evidence type="ECO:0000256" key="5">
    <source>
        <dbReference type="SAM" id="Phobius"/>
    </source>
</evidence>
<evidence type="ECO:0000256" key="1">
    <source>
        <dbReference type="ARBA" id="ARBA00007074"/>
    </source>
</evidence>
<dbReference type="InterPro" id="IPR031304">
    <property type="entry name" value="SLT_2"/>
</dbReference>
<sequence length="392" mass="40060">MTGKQKALVAGAVLTPCVGFVLLLVVIVAVLNGSMSAQAGQAGQPGVVSSVAGIPPVLLSAYNNAVANLPKLRPNCAGMTWSLLAAIGEVESTQASGSSIAPNGDISPPIYGPLLDGSGAGGNTSPIYNSTDAERQLSGGSTYARAAGPMQFMPATWINDGQDGNSDGASNPQNVFDAALTTATYLCGTGTADLRNPEELRAAILRYNHSQTYVDEVLQWKTTYDQMGQTAGNGPPVPGGSARGQAVVAAAQREMAQNIPYSWGGGGTAGPSVGFCDGKNGYLNGVCQASHTVGFDCSGLSQYAYGQVGVSIDRTAQAQYDGAPTKIPLSVGLAALQPGDLVFFSLNPGSGQGIYHVGIYVGGGQMINAAHTGTNIRQEPVWMNSYTGGGRY</sequence>
<keyword evidence="3" id="KW-0378">Hydrolase</keyword>
<evidence type="ECO:0000259" key="6">
    <source>
        <dbReference type="PROSITE" id="PS51935"/>
    </source>
</evidence>
<dbReference type="EMBL" id="JBHTAJ010000032">
    <property type="protein sequence ID" value="MFC7181516.1"/>
    <property type="molecule type" value="Genomic_DNA"/>
</dbReference>
<protein>
    <submittedName>
        <fullName evidence="7">C40 family peptidase</fullName>
    </submittedName>
</protein>
<keyword evidence="2" id="KW-0645">Protease</keyword>
<dbReference type="Pfam" id="PF13406">
    <property type="entry name" value="SLT_2"/>
    <property type="match status" value="1"/>
</dbReference>
<evidence type="ECO:0000313" key="8">
    <source>
        <dbReference type="Proteomes" id="UP001596435"/>
    </source>
</evidence>